<protein>
    <submittedName>
        <fullName evidence="2">Uncharacterized protein</fullName>
    </submittedName>
</protein>
<accession>A0ABY5GQG3</accession>
<evidence type="ECO:0000313" key="3">
    <source>
        <dbReference type="Proteomes" id="UP001057998"/>
    </source>
</evidence>
<dbReference type="RefSeq" id="WP_255392127.1">
    <property type="nucleotide sequence ID" value="NZ_CP101509.1"/>
</dbReference>
<organism evidence="2 3">
    <name type="scientific">Photobacterium atrarenae</name>
    <dbReference type="NCBI Taxonomy" id="865757"/>
    <lineage>
        <taxon>Bacteria</taxon>
        <taxon>Pseudomonadati</taxon>
        <taxon>Pseudomonadota</taxon>
        <taxon>Gammaproteobacteria</taxon>
        <taxon>Vibrionales</taxon>
        <taxon>Vibrionaceae</taxon>
        <taxon>Photobacterium</taxon>
    </lineage>
</organism>
<name>A0ABY5GQG3_9GAMM</name>
<dbReference type="Proteomes" id="UP001057998">
    <property type="component" value="Chromosome 2"/>
</dbReference>
<dbReference type="EMBL" id="CP101509">
    <property type="protein sequence ID" value="UTV30762.1"/>
    <property type="molecule type" value="Genomic_DNA"/>
</dbReference>
<keyword evidence="3" id="KW-1185">Reference proteome</keyword>
<evidence type="ECO:0000313" key="2">
    <source>
        <dbReference type="EMBL" id="UTV30762.1"/>
    </source>
</evidence>
<proteinExistence type="predicted"/>
<feature type="region of interest" description="Disordered" evidence="1">
    <location>
        <begin position="1"/>
        <end position="21"/>
    </location>
</feature>
<gene>
    <name evidence="2" type="ORF">NNL38_19585</name>
</gene>
<evidence type="ECO:0000256" key="1">
    <source>
        <dbReference type="SAM" id="MobiDB-lite"/>
    </source>
</evidence>
<reference evidence="2" key="1">
    <citation type="submission" date="2022-07" db="EMBL/GenBank/DDBJ databases">
        <title>Genome sequencing of Photobacterium atrarenae GJH2-4.</title>
        <authorList>
            <person name="Park S.-J."/>
        </authorList>
    </citation>
    <scope>NUCLEOTIDE SEQUENCE</scope>
    <source>
        <strain evidence="2">GJH2-4</strain>
    </source>
</reference>
<sequence>MQTVKRSEVNPAPAKQQRPMGFSEFNHCVDVLLGRSPGTGHATQTTAAKLDRAPSPASACWEHNRYFSGQQAA</sequence>